<name>A0ABN6D388_9BURK</name>
<dbReference type="EMBL" id="AP024238">
    <property type="protein sequence ID" value="BCO26417.1"/>
    <property type="molecule type" value="Genomic_DNA"/>
</dbReference>
<evidence type="ECO:0000313" key="3">
    <source>
        <dbReference type="Proteomes" id="UP000824366"/>
    </source>
</evidence>
<keyword evidence="1" id="KW-0472">Membrane</keyword>
<dbReference type="Pfam" id="PF07963">
    <property type="entry name" value="N_methyl"/>
    <property type="match status" value="1"/>
</dbReference>
<proteinExistence type="predicted"/>
<protein>
    <submittedName>
        <fullName evidence="2">Type II secretion system protein H</fullName>
    </submittedName>
</protein>
<dbReference type="InterPro" id="IPR045584">
    <property type="entry name" value="Pilin-like"/>
</dbReference>
<reference evidence="2 3" key="1">
    <citation type="journal article" date="2021" name="Microbiol. Spectr.">
        <title>A Single Bacterium Capable of Oxidation and Reduction of Iron at Circumneutral pH.</title>
        <authorList>
            <person name="Kato S."/>
            <person name="Ohkuma M."/>
        </authorList>
    </citation>
    <scope>NUCLEOTIDE SEQUENCE [LARGE SCALE GENOMIC DNA]</scope>
    <source>
        <strain evidence="2 3">MIZ03</strain>
    </source>
</reference>
<keyword evidence="3" id="KW-1185">Reference proteome</keyword>
<evidence type="ECO:0000256" key="1">
    <source>
        <dbReference type="SAM" id="Phobius"/>
    </source>
</evidence>
<dbReference type="SUPFAM" id="SSF54523">
    <property type="entry name" value="Pili subunits"/>
    <property type="match status" value="1"/>
</dbReference>
<dbReference type="RefSeq" id="WP_223909835.1">
    <property type="nucleotide sequence ID" value="NZ_AP024238.1"/>
</dbReference>
<evidence type="ECO:0000313" key="2">
    <source>
        <dbReference type="EMBL" id="BCO26417.1"/>
    </source>
</evidence>
<dbReference type="PROSITE" id="PS00409">
    <property type="entry name" value="PROKAR_NTER_METHYL"/>
    <property type="match status" value="1"/>
</dbReference>
<accession>A0ABN6D388</accession>
<dbReference type="InterPro" id="IPR012902">
    <property type="entry name" value="N_methyl_site"/>
</dbReference>
<feature type="transmembrane region" description="Helical" evidence="1">
    <location>
        <begin position="16"/>
        <end position="39"/>
    </location>
</feature>
<keyword evidence="1" id="KW-1133">Transmembrane helix</keyword>
<dbReference type="Proteomes" id="UP000824366">
    <property type="component" value="Chromosome"/>
</dbReference>
<gene>
    <name evidence="2" type="ORF">MIZ03_1299</name>
</gene>
<keyword evidence="1" id="KW-0812">Transmembrane</keyword>
<sequence>MTERWHTWAMPRQAGFTLLELLVVLAIVAIGSAGVGFAMRDGTQTRLEREALRLSALFEAARARSQLGGVPVRWLPGTVGFRFEGLPMQADSTANLPTAWLDTDTRAVVDAPLANANRSQPQSLLLGPDPIIAPQSVTLTSRSQPDKTLRLATDGVRPFAVQVQP</sequence>
<dbReference type="NCBIfam" id="TIGR02532">
    <property type="entry name" value="IV_pilin_GFxxxE"/>
    <property type="match status" value="1"/>
</dbReference>
<organism evidence="2 3">
    <name type="scientific">Rhodoferax lithotrophicus</name>
    <dbReference type="NCBI Taxonomy" id="2798804"/>
    <lineage>
        <taxon>Bacteria</taxon>
        <taxon>Pseudomonadati</taxon>
        <taxon>Pseudomonadota</taxon>
        <taxon>Betaproteobacteria</taxon>
        <taxon>Burkholderiales</taxon>
        <taxon>Comamonadaceae</taxon>
        <taxon>Rhodoferax</taxon>
    </lineage>
</organism>